<name>A0A1J9QBU3_9EURO</name>
<evidence type="ECO:0000256" key="1">
    <source>
        <dbReference type="ARBA" id="ARBA00010467"/>
    </source>
</evidence>
<sequence length="609" mass="68116">MTEPPVVYSGISNANGVAGGLFKDAKFWLSRTVPSRSWIIQQIQANGGKVVLLEKDADVRLVDHMRGNNPPGSISFQYIEKSIQNGRLESLQDHRAGPGAGYIRPVGSTITRPKCHRSAFTAKDDQILYDWVKPFEEKGGQIGGNKIYQQLAEKYPHHTFQSWRDRYLKKVKDRPRPVAPERGSSSATSAREADRKTRSQERRPADTSRARAPGSSSDRYEKFKKEEKEDLLTHVKDILNIEEGKESEAWSAYAENTGKSVAEWKSFFQNVILPEYEARRSKPDSSRRTLRTNCREPTAPSSASTESSRRQRSESHNHSPVPESRKPQHFTSRKGHRIDISKRRQSEADIPSAGIESSSVKRRKRSTIGHIRQASAYPSATSIQSHKRVISMPPPTDSRRSSIREVSTRSKSNSPYPGSSGKSGSASRAVSTTNSALEERFETAPQQFQEETLESHYQTPPRLLDRQHESNCSPTLQPTPVTSGDTHAGNGSSSSADDQPSIERMDEWIAFKTNGRKGYTQQQVLEALACTTMDPDLADTVLEAMAAGKEIPNNVKGVWTKEDDECLEASDSKGIEAVLQKHGDELFNERFEYIMARRAAIMQMEEPAE</sequence>
<evidence type="ECO:0000256" key="6">
    <source>
        <dbReference type="ARBA" id="ARBA00023163"/>
    </source>
</evidence>
<protein>
    <recommendedName>
        <fullName evidence="8">DNA-binding protein RAP1</fullName>
    </recommendedName>
</protein>
<evidence type="ECO:0000256" key="2">
    <source>
        <dbReference type="ARBA" id="ARBA00022454"/>
    </source>
</evidence>
<keyword evidence="14" id="KW-1185">Reference proteome</keyword>
<evidence type="ECO:0000313" key="13">
    <source>
        <dbReference type="EMBL" id="OJD25920.1"/>
    </source>
</evidence>
<evidence type="ECO:0000259" key="11">
    <source>
        <dbReference type="Pfam" id="PF11626"/>
    </source>
</evidence>
<dbReference type="InterPro" id="IPR009057">
    <property type="entry name" value="Homeodomain-like_sf"/>
</dbReference>
<dbReference type="SUPFAM" id="SSF46689">
    <property type="entry name" value="Homeodomain-like"/>
    <property type="match status" value="1"/>
</dbReference>
<feature type="domain" description="TRF2-interacting telomeric protein/Rap1 C-terminal" evidence="11">
    <location>
        <begin position="518"/>
        <end position="594"/>
    </location>
</feature>
<dbReference type="InterPro" id="IPR001357">
    <property type="entry name" value="BRCT_dom"/>
</dbReference>
<evidence type="ECO:0000313" key="14">
    <source>
        <dbReference type="Proteomes" id="UP000242791"/>
    </source>
</evidence>
<dbReference type="InterPro" id="IPR015010">
    <property type="entry name" value="TERF2IP_Myb"/>
</dbReference>
<evidence type="ECO:0000256" key="9">
    <source>
        <dbReference type="SAM" id="MobiDB-lite"/>
    </source>
</evidence>
<proteinExistence type="inferred from homology"/>
<keyword evidence="4" id="KW-0805">Transcription regulation</keyword>
<evidence type="ECO:0000256" key="4">
    <source>
        <dbReference type="ARBA" id="ARBA00023015"/>
    </source>
</evidence>
<dbReference type="InterPro" id="IPR021661">
    <property type="entry name" value="Rap1_C"/>
</dbReference>
<gene>
    <name evidence="13" type="ORF">ACJ73_02708</name>
</gene>
<organism evidence="13 14">
    <name type="scientific">Blastomyces percursus</name>
    <dbReference type="NCBI Taxonomy" id="1658174"/>
    <lineage>
        <taxon>Eukaryota</taxon>
        <taxon>Fungi</taxon>
        <taxon>Dikarya</taxon>
        <taxon>Ascomycota</taxon>
        <taxon>Pezizomycotina</taxon>
        <taxon>Eurotiomycetes</taxon>
        <taxon>Eurotiomycetidae</taxon>
        <taxon>Onygenales</taxon>
        <taxon>Ajellomycetaceae</taxon>
        <taxon>Blastomyces</taxon>
    </lineage>
</organism>
<keyword evidence="2 8" id="KW-0158">Chromosome</keyword>
<feature type="compositionally biased region" description="Polar residues" evidence="9">
    <location>
        <begin position="470"/>
        <end position="498"/>
    </location>
</feature>
<dbReference type="PANTHER" id="PTHR16466:SF6">
    <property type="entry name" value="TELOMERIC REPEAT-BINDING FACTOR 2-INTERACTING PROTEIN 1"/>
    <property type="match status" value="1"/>
</dbReference>
<reference evidence="13 14" key="1">
    <citation type="submission" date="2015-08" db="EMBL/GenBank/DDBJ databases">
        <title>Emmonsia species relationships and genome sequence.</title>
        <authorList>
            <person name="Cuomo C.A."/>
            <person name="Schwartz I.S."/>
            <person name="Kenyon C."/>
            <person name="De Hoog G.S."/>
            <person name="Govender N.P."/>
            <person name="Botha A."/>
            <person name="Moreno L."/>
            <person name="De Vries M."/>
            <person name="Munoz J.F."/>
            <person name="Stielow J.B."/>
        </authorList>
    </citation>
    <scope>NUCLEOTIDE SEQUENCE [LARGE SCALE GENOMIC DNA]</scope>
    <source>
        <strain evidence="13 14">EI222</strain>
    </source>
</reference>
<feature type="region of interest" description="Disordered" evidence="9">
    <location>
        <begin position="172"/>
        <end position="225"/>
    </location>
</feature>
<dbReference type="InterPro" id="IPR038104">
    <property type="entry name" value="Rap1_C_sf"/>
</dbReference>
<dbReference type="Pfam" id="PF16589">
    <property type="entry name" value="BRCT_2"/>
    <property type="match status" value="1"/>
</dbReference>
<dbReference type="GO" id="GO:0010833">
    <property type="term" value="P:telomere maintenance via telomere lengthening"/>
    <property type="evidence" value="ECO:0007669"/>
    <property type="project" value="UniProtKB-UniRule"/>
</dbReference>
<dbReference type="Pfam" id="PF08914">
    <property type="entry name" value="Myb_Rap1"/>
    <property type="match status" value="1"/>
</dbReference>
<keyword evidence="3 8" id="KW-0779">Telomere</keyword>
<dbReference type="Pfam" id="PF11626">
    <property type="entry name" value="Rap1_C"/>
    <property type="match status" value="1"/>
</dbReference>
<comment type="function">
    <text evidence="8">Involved in the regulation of telomere length, clustering and has a specific role in telomere position effect (TPE).</text>
</comment>
<dbReference type="CDD" id="cd11653">
    <property type="entry name" value="rap1_RCT"/>
    <property type="match status" value="1"/>
</dbReference>
<feature type="compositionally biased region" description="Low complexity" evidence="9">
    <location>
        <begin position="409"/>
        <end position="431"/>
    </location>
</feature>
<dbReference type="InterPro" id="IPR039595">
    <property type="entry name" value="TE2IP/Rap1"/>
</dbReference>
<feature type="compositionally biased region" description="Basic and acidic residues" evidence="9">
    <location>
        <begin position="278"/>
        <end position="287"/>
    </location>
</feature>
<dbReference type="Proteomes" id="UP000242791">
    <property type="component" value="Unassembled WGS sequence"/>
</dbReference>
<feature type="compositionally biased region" description="Basic and acidic residues" evidence="9">
    <location>
        <begin position="337"/>
        <end position="347"/>
    </location>
</feature>
<evidence type="ECO:0000256" key="3">
    <source>
        <dbReference type="ARBA" id="ARBA00022895"/>
    </source>
</evidence>
<evidence type="ECO:0000259" key="10">
    <source>
        <dbReference type="Pfam" id="PF08914"/>
    </source>
</evidence>
<dbReference type="GO" id="GO:0070187">
    <property type="term" value="C:shelterin complex"/>
    <property type="evidence" value="ECO:0007669"/>
    <property type="project" value="TreeGrafter"/>
</dbReference>
<feature type="compositionally biased region" description="Basic residues" evidence="9">
    <location>
        <begin position="327"/>
        <end position="336"/>
    </location>
</feature>
<feature type="compositionally biased region" description="Polar residues" evidence="9">
    <location>
        <begin position="444"/>
        <end position="458"/>
    </location>
</feature>
<accession>A0A1J9QBU3</accession>
<dbReference type="GO" id="GO:0042162">
    <property type="term" value="F:telomeric DNA binding"/>
    <property type="evidence" value="ECO:0007669"/>
    <property type="project" value="TreeGrafter"/>
</dbReference>
<feature type="domain" description="TERF2-interacting telomeric protein 1 Myb" evidence="10">
    <location>
        <begin position="120"/>
        <end position="177"/>
    </location>
</feature>
<feature type="compositionally biased region" description="Basic and acidic residues" evidence="9">
    <location>
        <begin position="191"/>
        <end position="209"/>
    </location>
</feature>
<dbReference type="PANTHER" id="PTHR16466">
    <property type="entry name" value="TELOMERE REPEAT-BINDING FACTOR 2-INTERACTING PROTEIN 1"/>
    <property type="match status" value="1"/>
</dbReference>
<comment type="subcellular location">
    <subcellularLocation>
        <location evidence="8">Nucleus</location>
    </subcellularLocation>
    <subcellularLocation>
        <location evidence="8">Chromosome</location>
        <location evidence="8">Telomere</location>
    </subcellularLocation>
</comment>
<dbReference type="Gene3D" id="1.10.10.2170">
    <property type="match status" value="1"/>
</dbReference>
<dbReference type="EMBL" id="LGTZ01000299">
    <property type="protein sequence ID" value="OJD25920.1"/>
    <property type="molecule type" value="Genomic_DNA"/>
</dbReference>
<feature type="compositionally biased region" description="Basic and acidic residues" evidence="9">
    <location>
        <begin position="307"/>
        <end position="317"/>
    </location>
</feature>
<dbReference type="STRING" id="1658174.A0A1J9QBU3"/>
<evidence type="ECO:0000256" key="8">
    <source>
        <dbReference type="RuleBase" id="RU367107"/>
    </source>
</evidence>
<feature type="compositionally biased region" description="Low complexity" evidence="9">
    <location>
        <begin position="296"/>
        <end position="306"/>
    </location>
</feature>
<comment type="caution">
    <text evidence="13">The sequence shown here is derived from an EMBL/GenBank/DDBJ whole genome shotgun (WGS) entry which is preliminary data.</text>
</comment>
<keyword evidence="7 8" id="KW-0539">Nucleus</keyword>
<dbReference type="AlphaFoldDB" id="A0A1J9QBU3"/>
<comment type="subunit">
    <text evidence="8">Homodimer.</text>
</comment>
<evidence type="ECO:0000259" key="12">
    <source>
        <dbReference type="Pfam" id="PF16589"/>
    </source>
</evidence>
<dbReference type="Gene3D" id="1.10.10.60">
    <property type="entry name" value="Homeodomain-like"/>
    <property type="match status" value="1"/>
</dbReference>
<feature type="region of interest" description="Disordered" evidence="9">
    <location>
        <begin position="278"/>
        <end position="500"/>
    </location>
</feature>
<keyword evidence="6" id="KW-0804">Transcription</keyword>
<evidence type="ECO:0000256" key="7">
    <source>
        <dbReference type="ARBA" id="ARBA00023242"/>
    </source>
</evidence>
<feature type="domain" description="BRCT" evidence="12">
    <location>
        <begin position="21"/>
        <end position="93"/>
    </location>
</feature>
<evidence type="ECO:0000256" key="5">
    <source>
        <dbReference type="ARBA" id="ARBA00023159"/>
    </source>
</evidence>
<dbReference type="OrthoDB" id="435460at2759"/>
<feature type="compositionally biased region" description="Basic and acidic residues" evidence="9">
    <location>
        <begin position="397"/>
        <end position="408"/>
    </location>
</feature>
<keyword evidence="5" id="KW-0010">Activator</keyword>
<dbReference type="VEuPathDB" id="FungiDB:ACJ73_02708"/>
<dbReference type="CDD" id="cd11655">
    <property type="entry name" value="rap1_myb-like"/>
    <property type="match status" value="1"/>
</dbReference>
<comment type="similarity">
    <text evidence="1 8">Belongs to the RAP1 family.</text>
</comment>
<dbReference type="GO" id="GO:0031848">
    <property type="term" value="P:protection from non-homologous end joining at telomere"/>
    <property type="evidence" value="ECO:0007669"/>
    <property type="project" value="TreeGrafter"/>
</dbReference>